<keyword evidence="1" id="KW-1133">Transmembrane helix</keyword>
<dbReference type="EMBL" id="UEGS01000001">
    <property type="protein sequence ID" value="SRX78673.1"/>
    <property type="molecule type" value="Genomic_DNA"/>
</dbReference>
<evidence type="ECO:0000259" key="2">
    <source>
        <dbReference type="Pfam" id="PF13559"/>
    </source>
</evidence>
<dbReference type="Pfam" id="PF13559">
    <property type="entry name" value="DUF4129"/>
    <property type="match status" value="1"/>
</dbReference>
<dbReference type="InterPro" id="IPR025403">
    <property type="entry name" value="TgpA-like_C"/>
</dbReference>
<dbReference type="RefSeq" id="WP_083142954.1">
    <property type="nucleotide sequence ID" value="NZ_MVID01000005.1"/>
</dbReference>
<keyword evidence="1" id="KW-0812">Transmembrane</keyword>
<organism evidence="3 4">
    <name type="scientific">Mycolicibacterium parafortuitum</name>
    <name type="common">Mycobacterium parafortuitum</name>
    <dbReference type="NCBI Taxonomy" id="39692"/>
    <lineage>
        <taxon>Bacteria</taxon>
        <taxon>Bacillati</taxon>
        <taxon>Actinomycetota</taxon>
        <taxon>Actinomycetes</taxon>
        <taxon>Mycobacteriales</taxon>
        <taxon>Mycobacteriaceae</taxon>
        <taxon>Mycolicibacterium</taxon>
    </lineage>
</organism>
<sequence length="216" mass="23108">MSTIDIDRDAAHDAAQAELSKPIYPKPSVMDVLSEWFERLLYRLTAGASEMPGGWLTITVLAVLIVAAVVIAVRIARRAMRSSRGDTLALFDDHVLSAAEHRATAERHAAAGDWAPAIRHRLRAIARQLEDTGVVQPVPGRTATELARTAGGALPALAADLHTAAEVFNDVTYGERPATEDQYGMITGLDDGLAKHTPASSGAGYGDVHLPWAEVR</sequence>
<evidence type="ECO:0000313" key="4">
    <source>
        <dbReference type="Proteomes" id="UP000252008"/>
    </source>
</evidence>
<feature type="domain" description="Protein-glutamine gamma-glutamyltransferase-like C-terminal" evidence="2">
    <location>
        <begin position="122"/>
        <end position="183"/>
    </location>
</feature>
<accession>A0A375YC25</accession>
<reference evidence="3 4" key="1">
    <citation type="submission" date="2018-05" db="EMBL/GenBank/DDBJ databases">
        <authorList>
            <consortium name="IHU Genomes"/>
        </authorList>
    </citation>
    <scope>NUCLEOTIDE SEQUENCE [LARGE SCALE GENOMIC DNA]</scope>
    <source>
        <strain evidence="3 4">P7335</strain>
    </source>
</reference>
<evidence type="ECO:0000313" key="3">
    <source>
        <dbReference type="EMBL" id="SRX78673.1"/>
    </source>
</evidence>
<dbReference type="Proteomes" id="UP000252008">
    <property type="component" value="Unassembled WGS sequence"/>
</dbReference>
<feature type="transmembrane region" description="Helical" evidence="1">
    <location>
        <begin position="54"/>
        <end position="76"/>
    </location>
</feature>
<dbReference type="STRING" id="39692.BST38_09170"/>
<proteinExistence type="predicted"/>
<gene>
    <name evidence="3" type="ORF">MPP7335_00401</name>
</gene>
<dbReference type="AlphaFoldDB" id="A0A375YC25"/>
<keyword evidence="1" id="KW-0472">Membrane</keyword>
<keyword evidence="4" id="KW-1185">Reference proteome</keyword>
<evidence type="ECO:0000256" key="1">
    <source>
        <dbReference type="SAM" id="Phobius"/>
    </source>
</evidence>
<protein>
    <recommendedName>
        <fullName evidence="2">Protein-glutamine gamma-glutamyltransferase-like C-terminal domain-containing protein</fullName>
    </recommendedName>
</protein>
<name>A0A375YC25_MYCPF</name>